<dbReference type="GO" id="GO:0008299">
    <property type="term" value="P:isoprenoid biosynthetic process"/>
    <property type="evidence" value="ECO:0007669"/>
    <property type="project" value="InterPro"/>
</dbReference>
<dbReference type="Gene3D" id="1.10.600.10">
    <property type="entry name" value="Farnesyl Diphosphate Synthase"/>
    <property type="match status" value="1"/>
</dbReference>
<dbReference type="EMBL" id="WHJE01000204">
    <property type="protein sequence ID" value="KAE8762282.1"/>
    <property type="molecule type" value="Genomic_DNA"/>
</dbReference>
<comment type="similarity">
    <text evidence="2 6">Belongs to the FPP/GGPP synthase family.</text>
</comment>
<proteinExistence type="inferred from homology"/>
<evidence type="ECO:0000256" key="2">
    <source>
        <dbReference type="ARBA" id="ARBA00006706"/>
    </source>
</evidence>
<dbReference type="Pfam" id="PF00348">
    <property type="entry name" value="polyprenyl_synt"/>
    <property type="match status" value="1"/>
</dbReference>
<evidence type="ECO:0000256" key="3">
    <source>
        <dbReference type="ARBA" id="ARBA00022679"/>
    </source>
</evidence>
<dbReference type="InterPro" id="IPR008949">
    <property type="entry name" value="Isoprenoid_synthase_dom_sf"/>
</dbReference>
<reference evidence="7 8" key="1">
    <citation type="submission" date="2019-10" db="EMBL/GenBank/DDBJ databases">
        <title>Georgenia wutianyii sp. nov. and Georgenia yuyongxinii sp. nov. isolated from plateau pika (Ochotona curzoniae) in the Qinghai-Tibet plateau of China.</title>
        <authorList>
            <person name="Tian Z."/>
        </authorList>
    </citation>
    <scope>NUCLEOTIDE SEQUENCE [LARGE SCALE GENOMIC DNA]</scope>
    <source>
        <strain evidence="7 8">DSM 21501</strain>
    </source>
</reference>
<keyword evidence="5" id="KW-0460">Magnesium</keyword>
<dbReference type="PROSITE" id="PS00723">
    <property type="entry name" value="POLYPRENYL_SYNTHASE_1"/>
    <property type="match status" value="1"/>
</dbReference>
<gene>
    <name evidence="7" type="ORF">GB883_20160</name>
</gene>
<name>A0A7J5UIT1_9MICO</name>
<keyword evidence="4" id="KW-0479">Metal-binding</keyword>
<evidence type="ECO:0000256" key="5">
    <source>
        <dbReference type="ARBA" id="ARBA00022842"/>
    </source>
</evidence>
<dbReference type="PANTHER" id="PTHR12001:SF85">
    <property type="entry name" value="SHORT CHAIN ISOPRENYL DIPHOSPHATE SYNTHASE"/>
    <property type="match status" value="1"/>
</dbReference>
<dbReference type="GO" id="GO:0046872">
    <property type="term" value="F:metal ion binding"/>
    <property type="evidence" value="ECO:0007669"/>
    <property type="project" value="UniProtKB-KW"/>
</dbReference>
<keyword evidence="3 6" id="KW-0808">Transferase</keyword>
<comment type="caution">
    <text evidence="7">The sequence shown here is derived from an EMBL/GenBank/DDBJ whole genome shotgun (WGS) entry which is preliminary data.</text>
</comment>
<sequence>MPASPADVRDRVSERVVAALDEHTAHFAEAGAPLLDFLAPARSLLGGGKRLRAQLCAAGWLAAGGAADATALRPVVLAGSAIELFQATALVHDDVIDGSLTRRGLPAAHRTFAAEHAAQDWLGSPDDYGQAAAIVLGDLLLAVSAMEFERARALVAPAAGLRAREIYDVMTAEVALGQYLDIRSQDMPWGNDADAAVQRALQVVRHKSARYSVEHPLLLGAALGGADDTLLAALSAVGLPLGEAFQLRDDELGVFGDPAVTGKPAGDDLREGKRTVLLAMTMGRADHAERERLRARVGRPDLTAAEVAEFQQVMRATGALDAHEALIAQRREAGIAALHAAALPAAATARLEELADALTTRAA</sequence>
<dbReference type="PANTHER" id="PTHR12001">
    <property type="entry name" value="GERANYLGERANYL PYROPHOSPHATE SYNTHASE"/>
    <property type="match status" value="1"/>
</dbReference>
<evidence type="ECO:0000313" key="7">
    <source>
        <dbReference type="EMBL" id="KAE8762282.1"/>
    </source>
</evidence>
<dbReference type="InterPro" id="IPR000092">
    <property type="entry name" value="Polyprenyl_synt"/>
</dbReference>
<protein>
    <submittedName>
        <fullName evidence="7">Polyprenyl synthetase family protein</fullName>
    </submittedName>
</protein>
<evidence type="ECO:0000313" key="8">
    <source>
        <dbReference type="Proteomes" id="UP000451860"/>
    </source>
</evidence>
<evidence type="ECO:0000256" key="6">
    <source>
        <dbReference type="RuleBase" id="RU004466"/>
    </source>
</evidence>
<dbReference type="SFLD" id="SFLDS00005">
    <property type="entry name" value="Isoprenoid_Synthase_Type_I"/>
    <property type="match status" value="1"/>
</dbReference>
<dbReference type="OrthoDB" id="4497239at2"/>
<evidence type="ECO:0000256" key="1">
    <source>
        <dbReference type="ARBA" id="ARBA00001946"/>
    </source>
</evidence>
<dbReference type="RefSeq" id="WP_152200451.1">
    <property type="nucleotide sequence ID" value="NZ_VUKF01000004.1"/>
</dbReference>
<accession>A0A7J5UIT1</accession>
<comment type="cofactor">
    <cofactor evidence="1">
        <name>Mg(2+)</name>
        <dbReference type="ChEBI" id="CHEBI:18420"/>
    </cofactor>
</comment>
<keyword evidence="8" id="KW-1185">Reference proteome</keyword>
<dbReference type="GO" id="GO:0004659">
    <property type="term" value="F:prenyltransferase activity"/>
    <property type="evidence" value="ECO:0007669"/>
    <property type="project" value="InterPro"/>
</dbReference>
<organism evidence="7 8">
    <name type="scientific">Georgenia thermotolerans</name>
    <dbReference type="NCBI Taxonomy" id="527326"/>
    <lineage>
        <taxon>Bacteria</taxon>
        <taxon>Bacillati</taxon>
        <taxon>Actinomycetota</taxon>
        <taxon>Actinomycetes</taxon>
        <taxon>Micrococcales</taxon>
        <taxon>Bogoriellaceae</taxon>
        <taxon>Georgenia</taxon>
    </lineage>
</organism>
<evidence type="ECO:0000256" key="4">
    <source>
        <dbReference type="ARBA" id="ARBA00022723"/>
    </source>
</evidence>
<dbReference type="SUPFAM" id="SSF48576">
    <property type="entry name" value="Terpenoid synthases"/>
    <property type="match status" value="1"/>
</dbReference>
<dbReference type="InterPro" id="IPR033749">
    <property type="entry name" value="Polyprenyl_synt_CS"/>
</dbReference>
<dbReference type="Proteomes" id="UP000451860">
    <property type="component" value="Unassembled WGS sequence"/>
</dbReference>
<dbReference type="AlphaFoldDB" id="A0A7J5UIT1"/>